<evidence type="ECO:0000313" key="2">
    <source>
        <dbReference type="EMBL" id="EEN63512.1"/>
    </source>
</evidence>
<name>C3Y843_BRAFL</name>
<evidence type="ECO:0000256" key="1">
    <source>
        <dbReference type="SAM" id="MobiDB-lite"/>
    </source>
</evidence>
<proteinExistence type="predicted"/>
<accession>C3Y843</accession>
<dbReference type="InParanoid" id="C3Y843"/>
<feature type="region of interest" description="Disordered" evidence="1">
    <location>
        <begin position="1"/>
        <end position="56"/>
    </location>
</feature>
<feature type="compositionally biased region" description="Polar residues" evidence="1">
    <location>
        <begin position="13"/>
        <end position="24"/>
    </location>
</feature>
<organism>
    <name type="scientific">Branchiostoma floridae</name>
    <name type="common">Florida lancelet</name>
    <name type="synonym">Amphioxus</name>
    <dbReference type="NCBI Taxonomy" id="7739"/>
    <lineage>
        <taxon>Eukaryota</taxon>
        <taxon>Metazoa</taxon>
        <taxon>Chordata</taxon>
        <taxon>Cephalochordata</taxon>
        <taxon>Leptocardii</taxon>
        <taxon>Amphioxiformes</taxon>
        <taxon>Branchiostomatidae</taxon>
        <taxon>Branchiostoma</taxon>
    </lineage>
</organism>
<sequence>MSSDESDAVSESKPATPTIQPSQENDQEDISDGEDSDILATREYSMTDTFSDSDHDEEVVVVPEIEPHKLHPELAKLEPQTCQRYFTNGTVMFCGGHVVLLAELFNETLNKCIREKRNGKVEVQTYPSHAYTFATPEDKDDLQFTLDQAKQDILA</sequence>
<protein>
    <submittedName>
        <fullName evidence="2">Uncharacterized protein</fullName>
    </submittedName>
</protein>
<feature type="compositionally biased region" description="Acidic residues" evidence="1">
    <location>
        <begin position="25"/>
        <end position="37"/>
    </location>
</feature>
<dbReference type="AlphaFoldDB" id="C3Y843"/>
<reference evidence="2" key="1">
    <citation type="journal article" date="2008" name="Nature">
        <title>The amphioxus genome and the evolution of the chordate karyotype.</title>
        <authorList>
            <consortium name="US DOE Joint Genome Institute (JGI-PGF)"/>
            <person name="Putnam N.H."/>
            <person name="Butts T."/>
            <person name="Ferrier D.E.K."/>
            <person name="Furlong R.F."/>
            <person name="Hellsten U."/>
            <person name="Kawashima T."/>
            <person name="Robinson-Rechavi M."/>
            <person name="Shoguchi E."/>
            <person name="Terry A."/>
            <person name="Yu J.-K."/>
            <person name="Benito-Gutierrez E.L."/>
            <person name="Dubchak I."/>
            <person name="Garcia-Fernandez J."/>
            <person name="Gibson-Brown J.J."/>
            <person name="Grigoriev I.V."/>
            <person name="Horton A.C."/>
            <person name="de Jong P.J."/>
            <person name="Jurka J."/>
            <person name="Kapitonov V.V."/>
            <person name="Kohara Y."/>
            <person name="Kuroki Y."/>
            <person name="Lindquist E."/>
            <person name="Lucas S."/>
            <person name="Osoegawa K."/>
            <person name="Pennacchio L.A."/>
            <person name="Salamov A.A."/>
            <person name="Satou Y."/>
            <person name="Sauka-Spengler T."/>
            <person name="Schmutz J."/>
            <person name="Shin-I T."/>
            <person name="Toyoda A."/>
            <person name="Bronner-Fraser M."/>
            <person name="Fujiyama A."/>
            <person name="Holland L.Z."/>
            <person name="Holland P.W.H."/>
            <person name="Satoh N."/>
            <person name="Rokhsar D.S."/>
        </authorList>
    </citation>
    <scope>NUCLEOTIDE SEQUENCE [LARGE SCALE GENOMIC DNA]</scope>
    <source>
        <strain evidence="2">S238N-H82</strain>
        <tissue evidence="2">Testes</tissue>
    </source>
</reference>
<dbReference type="EMBL" id="GG666491">
    <property type="protein sequence ID" value="EEN63512.1"/>
    <property type="molecule type" value="Genomic_DNA"/>
</dbReference>
<gene>
    <name evidence="2" type="ORF">BRAFLDRAFT_69933</name>
</gene>